<dbReference type="RefSeq" id="XP_013786300.1">
    <property type="nucleotide sequence ID" value="XM_013930846.2"/>
</dbReference>
<organism evidence="2 3">
    <name type="scientific">Limulus polyphemus</name>
    <name type="common">Atlantic horseshoe crab</name>
    <dbReference type="NCBI Taxonomy" id="6850"/>
    <lineage>
        <taxon>Eukaryota</taxon>
        <taxon>Metazoa</taxon>
        <taxon>Ecdysozoa</taxon>
        <taxon>Arthropoda</taxon>
        <taxon>Chelicerata</taxon>
        <taxon>Merostomata</taxon>
        <taxon>Xiphosura</taxon>
        <taxon>Limulidae</taxon>
        <taxon>Limulus</taxon>
    </lineage>
</organism>
<dbReference type="GeneID" id="106470300"/>
<feature type="signal peptide" evidence="1">
    <location>
        <begin position="1"/>
        <end position="19"/>
    </location>
</feature>
<name>A0ABM1BPR5_LIMPO</name>
<evidence type="ECO:0000313" key="3">
    <source>
        <dbReference type="RefSeq" id="XP_013786300.1"/>
    </source>
</evidence>
<sequence>MRTVSFSLWIIVVFISTFAQDDDLIANVSLSKRVPIRPIYYYYCDDCFLERTREGRAIRRCWCSFLRSYQRYMYSSRETRKYQYLSILCQCIRNAIRRYAPGVVLSSGMANLTNPGRAQQ</sequence>
<dbReference type="Proteomes" id="UP000694941">
    <property type="component" value="Unplaced"/>
</dbReference>
<gene>
    <name evidence="3" type="primary">LOC106470300</name>
</gene>
<reference evidence="3" key="1">
    <citation type="submission" date="2025-08" db="UniProtKB">
        <authorList>
            <consortium name="RefSeq"/>
        </authorList>
    </citation>
    <scope>IDENTIFICATION</scope>
    <source>
        <tissue evidence="3">Muscle</tissue>
    </source>
</reference>
<keyword evidence="2" id="KW-1185">Reference proteome</keyword>
<feature type="chain" id="PRO_5047438502" evidence="1">
    <location>
        <begin position="20"/>
        <end position="120"/>
    </location>
</feature>
<accession>A0ABM1BPR5</accession>
<protein>
    <submittedName>
        <fullName evidence="3">Uncharacterized protein LOC106470300</fullName>
    </submittedName>
</protein>
<evidence type="ECO:0000313" key="2">
    <source>
        <dbReference type="Proteomes" id="UP000694941"/>
    </source>
</evidence>
<proteinExistence type="predicted"/>
<keyword evidence="1" id="KW-0732">Signal</keyword>
<evidence type="ECO:0000256" key="1">
    <source>
        <dbReference type="SAM" id="SignalP"/>
    </source>
</evidence>